<dbReference type="EMBL" id="SJFN01000005">
    <property type="protein sequence ID" value="TBW40109.1"/>
    <property type="molecule type" value="Genomic_DNA"/>
</dbReference>
<feature type="domain" description="Methyltransferase type 11" evidence="6">
    <location>
        <begin position="36"/>
        <end position="127"/>
    </location>
</feature>
<dbReference type="SUPFAM" id="SSF53335">
    <property type="entry name" value="S-adenosyl-L-methionine-dependent methyltransferases"/>
    <property type="match status" value="1"/>
</dbReference>
<dbReference type="GO" id="GO:0030798">
    <property type="term" value="F:trans-aconitate 2-methyltransferase activity"/>
    <property type="evidence" value="ECO:0007669"/>
    <property type="project" value="UniProtKB-UniRule"/>
</dbReference>
<dbReference type="PANTHER" id="PTHR43861:SF1">
    <property type="entry name" value="TRANS-ACONITATE 2-METHYLTRANSFERASE"/>
    <property type="match status" value="1"/>
</dbReference>
<keyword evidence="4 5" id="KW-0949">S-adenosyl-L-methionine</keyword>
<dbReference type="InterPro" id="IPR023506">
    <property type="entry name" value="Trans-aconitate_MeTrfase"/>
</dbReference>
<dbReference type="Pfam" id="PF08241">
    <property type="entry name" value="Methyltransf_11"/>
    <property type="match status" value="1"/>
</dbReference>
<dbReference type="HAMAP" id="MF_00560">
    <property type="entry name" value="Tran_acon_Me_trans"/>
    <property type="match status" value="1"/>
</dbReference>
<dbReference type="EC" id="2.1.1.144" evidence="5"/>
<evidence type="ECO:0000313" key="7">
    <source>
        <dbReference type="EMBL" id="TBW40109.1"/>
    </source>
</evidence>
<dbReference type="InterPro" id="IPR029063">
    <property type="entry name" value="SAM-dependent_MTases_sf"/>
</dbReference>
<evidence type="ECO:0000256" key="5">
    <source>
        <dbReference type="HAMAP-Rule" id="MF_00560"/>
    </source>
</evidence>
<dbReference type="Gene3D" id="3.40.50.150">
    <property type="entry name" value="Vaccinia Virus protein VP39"/>
    <property type="match status" value="1"/>
</dbReference>
<keyword evidence="2 5" id="KW-0489">Methyltransferase</keyword>
<comment type="caution">
    <text evidence="7">The sequence shown here is derived from an EMBL/GenBank/DDBJ whole genome shotgun (WGS) entry which is preliminary data.</text>
</comment>
<dbReference type="Gene3D" id="1.10.150.290">
    <property type="entry name" value="S-adenosyl-L-methionine-dependent methyltransferases"/>
    <property type="match status" value="1"/>
</dbReference>
<dbReference type="GO" id="GO:0005737">
    <property type="term" value="C:cytoplasm"/>
    <property type="evidence" value="ECO:0007669"/>
    <property type="project" value="UniProtKB-SubCell"/>
</dbReference>
<evidence type="ECO:0000259" key="6">
    <source>
        <dbReference type="Pfam" id="PF08241"/>
    </source>
</evidence>
<evidence type="ECO:0000256" key="3">
    <source>
        <dbReference type="ARBA" id="ARBA00022679"/>
    </source>
</evidence>
<gene>
    <name evidence="5" type="primary">tam</name>
    <name evidence="7" type="ORF">EYW49_05445</name>
</gene>
<dbReference type="NCBIfam" id="NF002463">
    <property type="entry name" value="PRK01683.1"/>
    <property type="match status" value="1"/>
</dbReference>
<accession>A0A4Q9VVE5</accession>
<name>A0A4Q9VVE5_9HYPH</name>
<evidence type="ECO:0000256" key="1">
    <source>
        <dbReference type="ARBA" id="ARBA00022490"/>
    </source>
</evidence>
<comment type="subcellular location">
    <subcellularLocation>
        <location evidence="5">Cytoplasm</location>
    </subcellularLocation>
</comment>
<reference evidence="7 8" key="1">
    <citation type="submission" date="2019-02" db="EMBL/GenBank/DDBJ databases">
        <title>Siculibacillus lacustris gen. nov., sp. nov., a new rosette-forming bacterium isolated from a freshwater crater lake (Lake St. Ana, Romania).</title>
        <authorList>
            <person name="Felfoldi T."/>
            <person name="Marton Z."/>
            <person name="Szabo A."/>
            <person name="Mentes A."/>
            <person name="Boka K."/>
            <person name="Marialigeti K."/>
            <person name="Mathe I."/>
            <person name="Koncz M."/>
            <person name="Schumann P."/>
            <person name="Toth E."/>
        </authorList>
    </citation>
    <scope>NUCLEOTIDE SEQUENCE [LARGE SCALE GENOMIC DNA]</scope>
    <source>
        <strain evidence="7 8">SA-279</strain>
    </source>
</reference>
<keyword evidence="8" id="KW-1185">Reference proteome</keyword>
<dbReference type="OrthoDB" id="9795085at2"/>
<dbReference type="InterPro" id="IPR013216">
    <property type="entry name" value="Methyltransf_11"/>
</dbReference>
<dbReference type="Proteomes" id="UP000292781">
    <property type="component" value="Unassembled WGS sequence"/>
</dbReference>
<dbReference type="GO" id="GO:0032259">
    <property type="term" value="P:methylation"/>
    <property type="evidence" value="ECO:0007669"/>
    <property type="project" value="UniProtKB-KW"/>
</dbReference>
<comment type="function">
    <text evidence="5">Catalyzes the S-adenosylmethionine monomethyl esterification of trans-aconitate.</text>
</comment>
<evidence type="ECO:0000313" key="8">
    <source>
        <dbReference type="Proteomes" id="UP000292781"/>
    </source>
</evidence>
<dbReference type="AlphaFoldDB" id="A0A4Q9VVE5"/>
<comment type="catalytic activity">
    <reaction evidence="5">
        <text>trans-aconitate + S-adenosyl-L-methionine = (E)-3-(methoxycarbonyl)pent-2-enedioate + S-adenosyl-L-homocysteine</text>
        <dbReference type="Rhea" id="RHEA:14969"/>
        <dbReference type="ChEBI" id="CHEBI:15708"/>
        <dbReference type="ChEBI" id="CHEBI:57470"/>
        <dbReference type="ChEBI" id="CHEBI:57856"/>
        <dbReference type="ChEBI" id="CHEBI:59789"/>
        <dbReference type="EC" id="2.1.1.144"/>
    </reaction>
</comment>
<evidence type="ECO:0000256" key="4">
    <source>
        <dbReference type="ARBA" id="ARBA00022691"/>
    </source>
</evidence>
<dbReference type="PANTHER" id="PTHR43861">
    <property type="entry name" value="TRANS-ACONITATE 2-METHYLTRANSFERASE-RELATED"/>
    <property type="match status" value="1"/>
</dbReference>
<proteinExistence type="inferred from homology"/>
<evidence type="ECO:0000256" key="2">
    <source>
        <dbReference type="ARBA" id="ARBA00022603"/>
    </source>
</evidence>
<protein>
    <recommendedName>
        <fullName evidence="5">Trans-aconitate 2-methyltransferase</fullName>
        <ecNumber evidence="5">2.1.1.144</ecNumber>
    </recommendedName>
</protein>
<sequence>MSDWNPALYARFADERARPVLDLLARVPLDGPRTVVDLGCGAGASTAPLIARWPDADILGIDTSPAMLATARDAVPGARFALADVATFVPDEPVDLLFSNATLQWLPDHATLLPRLMGLLAPGGVLAVQIPDNLDEPSHASMREVAAEAPFAAILAEAQAARAPLPTFEALYDTLAPAASRIEIWRTTYVHPLAGLEKIGEMLGSTGLKPFLDPLDAAARTAFLARWTARIAAAYPPTADGRVLFRFPRRFFVAVAR</sequence>
<dbReference type="InterPro" id="IPR023149">
    <property type="entry name" value="Trans_acon_MeTrfase_C"/>
</dbReference>
<keyword evidence="3 5" id="KW-0808">Transferase</keyword>
<dbReference type="RefSeq" id="WP_131306994.1">
    <property type="nucleotide sequence ID" value="NZ_SJFN01000005.1"/>
</dbReference>
<organism evidence="7 8">
    <name type="scientific">Siculibacillus lacustris</name>
    <dbReference type="NCBI Taxonomy" id="1549641"/>
    <lineage>
        <taxon>Bacteria</taxon>
        <taxon>Pseudomonadati</taxon>
        <taxon>Pseudomonadota</taxon>
        <taxon>Alphaproteobacteria</taxon>
        <taxon>Hyphomicrobiales</taxon>
        <taxon>Ancalomicrobiaceae</taxon>
        <taxon>Siculibacillus</taxon>
    </lineage>
</organism>
<comment type="similarity">
    <text evidence="5">Belongs to the methyltransferase superfamily. Tam family.</text>
</comment>
<keyword evidence="1 5" id="KW-0963">Cytoplasm</keyword>
<dbReference type="CDD" id="cd02440">
    <property type="entry name" value="AdoMet_MTases"/>
    <property type="match status" value="1"/>
</dbReference>